<dbReference type="SUPFAM" id="SSF52821">
    <property type="entry name" value="Rhodanese/Cell cycle control phosphatase"/>
    <property type="match status" value="2"/>
</dbReference>
<dbReference type="Proteomes" id="UP000199371">
    <property type="component" value="Unassembled WGS sequence"/>
</dbReference>
<gene>
    <name evidence="5" type="ORF">SAMN05660691_04133</name>
</gene>
<sequence length="279" mass="31006">MNFPLVTTSWLETNLNLAQLILVDVSMSKMVGKKAIEYEMPLYIPNSRRLDLETALCDLNSSQTHAFPTEEQFTAVAQKLGVNSESIVVFYDNQGIYSAPRAWWIFQVMGFQNVFVLDGGLPQWLLENRRVVPNTSNIEAKVGNINGIFHPQRICNSNFIFEQMNNKQLAVLDARSRERFLGIAPEPRSGVRSGHIPDSVSLPYPEVLNEYCFKTDEQLTAIFSALLGNKTSTLVFSCGSGITACIILLSAVIAGYKDLILYDGSWTDWGSNVALPVGS</sequence>
<dbReference type="SMART" id="SM00450">
    <property type="entry name" value="RHOD"/>
    <property type="match status" value="2"/>
</dbReference>
<keyword evidence="3" id="KW-0812">Transmembrane</keyword>
<keyword evidence="3" id="KW-0472">Membrane</keyword>
<protein>
    <submittedName>
        <fullName evidence="5">Thiosulfate/3-mercaptopyruvate sulfurtransferase</fullName>
    </submittedName>
</protein>
<keyword evidence="5" id="KW-0670">Pyruvate</keyword>
<evidence type="ECO:0000259" key="4">
    <source>
        <dbReference type="PROSITE" id="PS50206"/>
    </source>
</evidence>
<dbReference type="Gene3D" id="3.40.250.10">
    <property type="entry name" value="Rhodanese-like domain"/>
    <property type="match status" value="2"/>
</dbReference>
<dbReference type="CDD" id="cd01448">
    <property type="entry name" value="TST_Repeat_1"/>
    <property type="match status" value="1"/>
</dbReference>
<name>A0A1H6NKY7_9GAMM</name>
<reference evidence="6" key="1">
    <citation type="submission" date="2016-10" db="EMBL/GenBank/DDBJ databases">
        <authorList>
            <person name="Varghese N."/>
            <person name="Submissions S."/>
        </authorList>
    </citation>
    <scope>NUCLEOTIDE SEQUENCE [LARGE SCALE GENOMIC DNA]</scope>
    <source>
        <strain evidence="6">DSM 17616</strain>
    </source>
</reference>
<evidence type="ECO:0000313" key="5">
    <source>
        <dbReference type="EMBL" id="SEI13837.1"/>
    </source>
</evidence>
<keyword evidence="3" id="KW-1133">Transmembrane helix</keyword>
<evidence type="ECO:0000256" key="1">
    <source>
        <dbReference type="ARBA" id="ARBA00022679"/>
    </source>
</evidence>
<dbReference type="PANTHER" id="PTHR11364">
    <property type="entry name" value="THIOSULFATE SULFERTANSFERASE"/>
    <property type="match status" value="1"/>
</dbReference>
<dbReference type="PANTHER" id="PTHR11364:SF27">
    <property type="entry name" value="SULFURTRANSFERASE"/>
    <property type="match status" value="1"/>
</dbReference>
<dbReference type="GO" id="GO:0004792">
    <property type="term" value="F:thiosulfate-cyanide sulfurtransferase activity"/>
    <property type="evidence" value="ECO:0007669"/>
    <property type="project" value="TreeGrafter"/>
</dbReference>
<feature type="domain" description="Rhodanese" evidence="4">
    <location>
        <begin position="165"/>
        <end position="278"/>
    </location>
</feature>
<dbReference type="AlphaFoldDB" id="A0A1H6NKY7"/>
<dbReference type="EMBL" id="FNXF01000032">
    <property type="protein sequence ID" value="SEI13837.1"/>
    <property type="molecule type" value="Genomic_DNA"/>
</dbReference>
<dbReference type="InterPro" id="IPR045078">
    <property type="entry name" value="TST/MPST-like"/>
</dbReference>
<keyword evidence="2" id="KW-0677">Repeat</keyword>
<feature type="transmembrane region" description="Helical" evidence="3">
    <location>
        <begin position="234"/>
        <end position="256"/>
    </location>
</feature>
<evidence type="ECO:0000256" key="3">
    <source>
        <dbReference type="SAM" id="Phobius"/>
    </source>
</evidence>
<dbReference type="STRING" id="173990.SAMN05660691_04133"/>
<dbReference type="CDD" id="cd01449">
    <property type="entry name" value="TST_Repeat_2"/>
    <property type="match status" value="1"/>
</dbReference>
<dbReference type="PROSITE" id="PS50206">
    <property type="entry name" value="RHODANESE_3"/>
    <property type="match status" value="2"/>
</dbReference>
<dbReference type="OrthoDB" id="9781034at2"/>
<accession>A0A1H6NKY7</accession>
<keyword evidence="6" id="KW-1185">Reference proteome</keyword>
<dbReference type="Pfam" id="PF00581">
    <property type="entry name" value="Rhodanese"/>
    <property type="match status" value="2"/>
</dbReference>
<dbReference type="InterPro" id="IPR001763">
    <property type="entry name" value="Rhodanese-like_dom"/>
</dbReference>
<feature type="domain" description="Rhodanese" evidence="4">
    <location>
        <begin position="16"/>
        <end position="133"/>
    </location>
</feature>
<dbReference type="InterPro" id="IPR036873">
    <property type="entry name" value="Rhodanese-like_dom_sf"/>
</dbReference>
<organism evidence="5 6">
    <name type="scientific">Rheinheimera pacifica</name>
    <dbReference type="NCBI Taxonomy" id="173990"/>
    <lineage>
        <taxon>Bacteria</taxon>
        <taxon>Pseudomonadati</taxon>
        <taxon>Pseudomonadota</taxon>
        <taxon>Gammaproteobacteria</taxon>
        <taxon>Chromatiales</taxon>
        <taxon>Chromatiaceae</taxon>
        <taxon>Rheinheimera</taxon>
    </lineage>
</organism>
<dbReference type="RefSeq" id="WP_092797133.1">
    <property type="nucleotide sequence ID" value="NZ_FNXF01000032.1"/>
</dbReference>
<evidence type="ECO:0000313" key="6">
    <source>
        <dbReference type="Proteomes" id="UP000199371"/>
    </source>
</evidence>
<proteinExistence type="predicted"/>
<keyword evidence="1 5" id="KW-0808">Transferase</keyword>
<evidence type="ECO:0000256" key="2">
    <source>
        <dbReference type="ARBA" id="ARBA00022737"/>
    </source>
</evidence>